<dbReference type="CDD" id="cd18809">
    <property type="entry name" value="SF1_C_RecD"/>
    <property type="match status" value="1"/>
</dbReference>
<dbReference type="RefSeq" id="WP_083155375.1">
    <property type="nucleotide sequence ID" value="NZ_AP022560.1"/>
</dbReference>
<dbReference type="InterPro" id="IPR014862">
    <property type="entry name" value="TrwC"/>
</dbReference>
<dbReference type="Proteomes" id="UP000466681">
    <property type="component" value="Chromosome"/>
</dbReference>
<dbReference type="InterPro" id="IPR051055">
    <property type="entry name" value="PIF1_helicase"/>
</dbReference>
<evidence type="ECO:0000313" key="3">
    <source>
        <dbReference type="EMBL" id="BBX00116.1"/>
    </source>
</evidence>
<sequence>MLTVSRLSRWSIGYYNDTANQARQASMDRQAAGGGLGEYYSENDTRVPTWIVVGDKSTVGEATGLDGAALDGGFANTETAARWLDDGVTPNGEAGRAFGINGVHGFDLTFAAPKSVSLLRSLTDDVAEKVMQNAHVKAVEAAMTYLHEHAGYTRVHNRVTAMKDLQRLPGLVGIAYQHETSRCGDPHLHTHVIVPNRQVRADGRLVSIDSKSLYHEAKAAGIIYQATLRHELHAERGFEWQPVDEHSGMAEIAGVTKADIKAWSQRSTRLREWAKDNLVVVDGEPTAAQLATAQKATRPSKPEQLAWDELKQLWRADARGLDLDRDAHFAARAERRATAHIAGRARIATALARIDKAAFTRADVVELIGAVMPYDESPGEGRDVRARIEDLAARVGLRITAPRAAHEREGHEKYTLTAILKEEMRVLEAAGATDARARLGVRSSDLTALSPDQARAVTAIGMSQWLVNPLAAPAGAGKTHSLRALRAAAHRANKNVVVLAPTGTAVDQALADGAGDHGMTLDKALHQLDTGTLDLDDRTVVVVDEASMVATPKLRQLLETTTAAQAKTVLVGDPYQLAPVKARGGMFDQLCTELPWTQRLSQVWRMHDPAERDASLAIRSGRGNRLRRAVGWYRSHDRLHTGDQVSMAADALAAYLDDRAAGKNTLLVCDTWDIADALNHRLHDTLTTEGPAALVARDQKVRVGDVIVSRDNDPTITVHPGAEHPAGQSVDQVRNGNRWRVAGVDKNTNRVAAERLTDKARVLFDGDYLRQHVHLGYAVTVHAAQGVTVDTAHTVLGENASRTQVYVGLTRGRQTNHAYLYTRFSGEADHEHSAPTAGMHIARRGTKRAAAQALQMILANDDRPRTMHTEAEHTAREHLPDIIDQVLDRHDQRRGTWRAAWRDHTRTQQSRHQAYERFRAGLERSAERSHSRSRGRDRDVGAFEL</sequence>
<dbReference type="InterPro" id="IPR027417">
    <property type="entry name" value="P-loop_NTPase"/>
</dbReference>
<keyword evidence="4" id="KW-1185">Reference proteome</keyword>
<dbReference type="Pfam" id="PF13604">
    <property type="entry name" value="AAA_30"/>
    <property type="match status" value="1"/>
</dbReference>
<name>A0AAD1H8A7_9MYCO</name>
<feature type="domain" description="TrwC relaxase" evidence="2">
    <location>
        <begin position="23"/>
        <end position="319"/>
    </location>
</feature>
<feature type="region of interest" description="Disordered" evidence="1">
    <location>
        <begin position="921"/>
        <end position="945"/>
    </location>
</feature>
<dbReference type="NCBIfam" id="NF041492">
    <property type="entry name" value="MobF"/>
    <property type="match status" value="1"/>
</dbReference>
<dbReference type="Pfam" id="PF08751">
    <property type="entry name" value="TrwC"/>
    <property type="match status" value="1"/>
</dbReference>
<dbReference type="EMBL" id="AP022560">
    <property type="protein sequence ID" value="BBX00116.1"/>
    <property type="molecule type" value="Genomic_DNA"/>
</dbReference>
<accession>A0AAD1H8A7</accession>
<reference evidence="3 4" key="1">
    <citation type="journal article" date="2019" name="Emerg. Microbes Infect.">
        <title>Comprehensive subspecies identification of 175 nontuberculous mycobacteria species based on 7547 genomic profiles.</title>
        <authorList>
            <person name="Matsumoto Y."/>
            <person name="Kinjo T."/>
            <person name="Motooka D."/>
            <person name="Nabeya D."/>
            <person name="Jung N."/>
            <person name="Uechi K."/>
            <person name="Horii T."/>
            <person name="Iida T."/>
            <person name="Fujita J."/>
            <person name="Nakamura S."/>
        </authorList>
    </citation>
    <scope>NUCLEOTIDE SEQUENCE [LARGE SCALE GENOMIC DNA]</scope>
    <source>
        <strain evidence="3 4">JCM 6375</strain>
    </source>
</reference>
<protein>
    <submittedName>
        <fullName evidence="3">TraA/ATP-dependent exoDNAse/relaxase</fullName>
    </submittedName>
</protein>
<proteinExistence type="predicted"/>
<dbReference type="SUPFAM" id="SSF55464">
    <property type="entry name" value="Origin of replication-binding domain, RBD-like"/>
    <property type="match status" value="1"/>
</dbReference>
<evidence type="ECO:0000313" key="4">
    <source>
        <dbReference type="Proteomes" id="UP000466681"/>
    </source>
</evidence>
<evidence type="ECO:0000259" key="2">
    <source>
        <dbReference type="Pfam" id="PF08751"/>
    </source>
</evidence>
<dbReference type="Gene3D" id="2.30.30.940">
    <property type="match status" value="1"/>
</dbReference>
<dbReference type="PANTHER" id="PTHR47642">
    <property type="entry name" value="ATP-DEPENDENT DNA HELICASE"/>
    <property type="match status" value="1"/>
</dbReference>
<gene>
    <name evidence="3" type="ORF">MMOR_10520</name>
</gene>
<dbReference type="KEGG" id="mmor:MMOR_10520"/>
<dbReference type="AlphaFoldDB" id="A0AAD1H8A7"/>
<dbReference type="Gene3D" id="3.40.50.300">
    <property type="entry name" value="P-loop containing nucleotide triphosphate hydrolases"/>
    <property type="match status" value="2"/>
</dbReference>
<dbReference type="SUPFAM" id="SSF52540">
    <property type="entry name" value="P-loop containing nucleoside triphosphate hydrolases"/>
    <property type="match status" value="2"/>
</dbReference>
<organism evidence="3 4">
    <name type="scientific">Mycolicibacterium moriokaense</name>
    <dbReference type="NCBI Taxonomy" id="39691"/>
    <lineage>
        <taxon>Bacteria</taxon>
        <taxon>Bacillati</taxon>
        <taxon>Actinomycetota</taxon>
        <taxon>Actinomycetes</taxon>
        <taxon>Mycobacteriales</taxon>
        <taxon>Mycobacteriaceae</taxon>
        <taxon>Mycolicibacterium</taxon>
    </lineage>
</organism>
<evidence type="ECO:0000256" key="1">
    <source>
        <dbReference type="SAM" id="MobiDB-lite"/>
    </source>
</evidence>
<dbReference type="PANTHER" id="PTHR47642:SF5">
    <property type="entry name" value="ATP-DEPENDENT DNA HELICASE"/>
    <property type="match status" value="1"/>
</dbReference>